<reference evidence="1" key="1">
    <citation type="submission" date="2020-04" db="EMBL/GenBank/DDBJ databases">
        <authorList>
            <person name="Chiriac C."/>
            <person name="Salcher M."/>
            <person name="Ghai R."/>
            <person name="Kavagutti S V."/>
        </authorList>
    </citation>
    <scope>NUCLEOTIDE SEQUENCE</scope>
</reference>
<dbReference type="EMBL" id="LR796289">
    <property type="protein sequence ID" value="CAB4134707.1"/>
    <property type="molecule type" value="Genomic_DNA"/>
</dbReference>
<organism evidence="1">
    <name type="scientific">uncultured Caudovirales phage</name>
    <dbReference type="NCBI Taxonomy" id="2100421"/>
    <lineage>
        <taxon>Viruses</taxon>
        <taxon>Duplodnaviria</taxon>
        <taxon>Heunggongvirae</taxon>
        <taxon>Uroviricota</taxon>
        <taxon>Caudoviricetes</taxon>
        <taxon>Peduoviridae</taxon>
        <taxon>Maltschvirus</taxon>
        <taxon>Maltschvirus maltsch</taxon>
    </lineage>
</organism>
<protein>
    <submittedName>
        <fullName evidence="1">Uncharacterized protein</fullName>
    </submittedName>
</protein>
<gene>
    <name evidence="1" type="ORF">UFOVP282_27</name>
</gene>
<name>A0A6J5LNY7_9CAUD</name>
<evidence type="ECO:0000313" key="1">
    <source>
        <dbReference type="EMBL" id="CAB4134707.1"/>
    </source>
</evidence>
<accession>A0A6J5LNY7</accession>
<sequence>MKIKVPTWSVGIEDQGVNVFVAFASRVCDIYGYDTQYYISTDDIARMTNKIPQGIVEWLRSFPQIEDNMLIGDLLDATLIFQISSPKGFKRRANHRVGSTGIDIQLTDERYQMAWMYLLGCLNHNIISENLSKSGANNNTFGMHTFKITREAAAYIKVKDRKALREKYNDIK</sequence>
<proteinExistence type="predicted"/>